<organism evidence="2 3">
    <name type="scientific">Rhizophagus irregularis</name>
    <dbReference type="NCBI Taxonomy" id="588596"/>
    <lineage>
        <taxon>Eukaryota</taxon>
        <taxon>Fungi</taxon>
        <taxon>Fungi incertae sedis</taxon>
        <taxon>Mucoromycota</taxon>
        <taxon>Glomeromycotina</taxon>
        <taxon>Glomeromycetes</taxon>
        <taxon>Glomerales</taxon>
        <taxon>Glomeraceae</taxon>
        <taxon>Rhizophagus</taxon>
    </lineage>
</organism>
<evidence type="ECO:0000313" key="2">
    <source>
        <dbReference type="EMBL" id="CAB5363101.1"/>
    </source>
</evidence>
<proteinExistence type="predicted"/>
<accession>A0A915Z557</accession>
<gene>
    <name evidence="2" type="ORF">CHRIB12_LOCUS9369</name>
</gene>
<comment type="caution">
    <text evidence="2">The sequence shown here is derived from an EMBL/GenBank/DDBJ whole genome shotgun (WGS) entry which is preliminary data.</text>
</comment>
<dbReference type="OrthoDB" id="2440324at2759"/>
<evidence type="ECO:0000313" key="3">
    <source>
        <dbReference type="Proteomes" id="UP000684084"/>
    </source>
</evidence>
<dbReference type="AlphaFoldDB" id="A0A915Z557"/>
<protein>
    <recommendedName>
        <fullName evidence="1">HTH psq-type domain-containing protein</fullName>
    </recommendedName>
</protein>
<dbReference type="Proteomes" id="UP000684084">
    <property type="component" value="Unassembled WGS sequence"/>
</dbReference>
<feature type="domain" description="HTH psq-type" evidence="1">
    <location>
        <begin position="28"/>
        <end position="78"/>
    </location>
</feature>
<dbReference type="GO" id="GO:0003677">
    <property type="term" value="F:DNA binding"/>
    <property type="evidence" value="ECO:0007669"/>
    <property type="project" value="InterPro"/>
</dbReference>
<sequence length="95" mass="10689">MPKTQNKRTSRTQITIGKGIISQEKTLPKRASLTLAQKHEICLKKVTEPSLKNKELAKLFDVSEGCISSTLKNSQKWLEIDPQAPEAKGKRQVRC</sequence>
<dbReference type="Pfam" id="PF04218">
    <property type="entry name" value="CENP-B_N"/>
    <property type="match status" value="1"/>
</dbReference>
<dbReference type="EMBL" id="CAGKOT010000018">
    <property type="protein sequence ID" value="CAB5363101.1"/>
    <property type="molecule type" value="Genomic_DNA"/>
</dbReference>
<reference evidence="2" key="1">
    <citation type="submission" date="2020-05" db="EMBL/GenBank/DDBJ databases">
        <authorList>
            <person name="Rincon C."/>
            <person name="Sanders R I."/>
            <person name="Robbins C."/>
            <person name="Chaturvedi A."/>
        </authorList>
    </citation>
    <scope>NUCLEOTIDE SEQUENCE</scope>
    <source>
        <strain evidence="2">CHB12</strain>
    </source>
</reference>
<evidence type="ECO:0000259" key="1">
    <source>
        <dbReference type="Pfam" id="PF04218"/>
    </source>
</evidence>
<name>A0A915Z557_9GLOM</name>
<dbReference type="InterPro" id="IPR007889">
    <property type="entry name" value="HTH_Psq"/>
</dbReference>